<dbReference type="SUPFAM" id="SSF55729">
    <property type="entry name" value="Acyl-CoA N-acyltransferases (Nat)"/>
    <property type="match status" value="1"/>
</dbReference>
<gene>
    <name evidence="2" type="ORF">G6045_27070</name>
</gene>
<name>A0A6G4XR53_9ACTN</name>
<dbReference type="GO" id="GO:0016747">
    <property type="term" value="F:acyltransferase activity, transferring groups other than amino-acyl groups"/>
    <property type="evidence" value="ECO:0007669"/>
    <property type="project" value="InterPro"/>
</dbReference>
<sequence length="225" mass="24501">MERTNEDVNVREWVDGWVVSRGTTPPIPEPWGYTIHGGFPMHVGRHVLSATNDDVLEADVRKVTESSRGLGVHLKVFADPDRVHPWLAPGWEPYGAGDYLMVTELKPAPVPEVPDGYVMHTWTRGGVVRVLLTDTDGSFAARGQIAPVGACAVADQIETAEQHQRRGLGRIVMHTLHVAARAEGSTRAVLACTPQGRLLYEAVGWRIVAPLTNAKFVGTGSDKIT</sequence>
<dbReference type="RefSeq" id="WP_165334734.1">
    <property type="nucleotide sequence ID" value="NZ_JAAKZW010000142.1"/>
</dbReference>
<dbReference type="AlphaFoldDB" id="A0A6G4XR53"/>
<accession>A0A6G4XR53</accession>
<organism evidence="2 3">
    <name type="scientific">Streptomyces mesophilus</name>
    <dbReference type="NCBI Taxonomy" id="1775132"/>
    <lineage>
        <taxon>Bacteria</taxon>
        <taxon>Bacillati</taxon>
        <taxon>Actinomycetota</taxon>
        <taxon>Actinomycetes</taxon>
        <taxon>Kitasatosporales</taxon>
        <taxon>Streptomycetaceae</taxon>
        <taxon>Streptomyces</taxon>
    </lineage>
</organism>
<keyword evidence="3" id="KW-1185">Reference proteome</keyword>
<evidence type="ECO:0000313" key="2">
    <source>
        <dbReference type="EMBL" id="NGO79287.1"/>
    </source>
</evidence>
<evidence type="ECO:0000259" key="1">
    <source>
        <dbReference type="PROSITE" id="PS51186"/>
    </source>
</evidence>
<protein>
    <submittedName>
        <fullName evidence="2">GNAT family N-acetyltransferase</fullName>
    </submittedName>
</protein>
<dbReference type="PROSITE" id="PS51186">
    <property type="entry name" value="GNAT"/>
    <property type="match status" value="1"/>
</dbReference>
<feature type="domain" description="N-acetyltransferase" evidence="1">
    <location>
        <begin position="58"/>
        <end position="225"/>
    </location>
</feature>
<proteinExistence type="predicted"/>
<dbReference type="EMBL" id="JAAKZW010000142">
    <property type="protein sequence ID" value="NGO79287.1"/>
    <property type="molecule type" value="Genomic_DNA"/>
</dbReference>
<evidence type="ECO:0000313" key="3">
    <source>
        <dbReference type="Proteomes" id="UP000481109"/>
    </source>
</evidence>
<comment type="caution">
    <text evidence="2">The sequence shown here is derived from an EMBL/GenBank/DDBJ whole genome shotgun (WGS) entry which is preliminary data.</text>
</comment>
<dbReference type="InterPro" id="IPR000182">
    <property type="entry name" value="GNAT_dom"/>
</dbReference>
<dbReference type="Pfam" id="PF00583">
    <property type="entry name" value="Acetyltransf_1"/>
    <property type="match status" value="1"/>
</dbReference>
<dbReference type="Gene3D" id="3.40.630.30">
    <property type="match status" value="1"/>
</dbReference>
<keyword evidence="2" id="KW-0808">Transferase</keyword>
<reference evidence="2 3" key="1">
    <citation type="submission" date="2020-02" db="EMBL/GenBank/DDBJ databases">
        <title>Whole-genome analyses of novel actinobacteria.</title>
        <authorList>
            <person name="Sahin N."/>
            <person name="Tokatli A."/>
        </authorList>
    </citation>
    <scope>NUCLEOTIDE SEQUENCE [LARGE SCALE GENOMIC DNA]</scope>
    <source>
        <strain evidence="2 3">YC504</strain>
    </source>
</reference>
<dbReference type="Proteomes" id="UP000481109">
    <property type="component" value="Unassembled WGS sequence"/>
</dbReference>
<dbReference type="InterPro" id="IPR016181">
    <property type="entry name" value="Acyl_CoA_acyltransferase"/>
</dbReference>